<evidence type="ECO:0000313" key="2">
    <source>
        <dbReference type="Proteomes" id="UP001057418"/>
    </source>
</evidence>
<accession>A0A9E7MHP4</accession>
<sequence length="88" mass="9593">MGAPVEEAPDHVLDHLGQEVRVGDRIVYAVALGRSAALDVGEVLAIQWQKTETYGRPPELKLKVQGAGSSRPGHLYASYRRFVRIPAA</sequence>
<protein>
    <submittedName>
        <fullName evidence="1">Uncharacterized protein</fullName>
    </submittedName>
</protein>
<dbReference type="InterPro" id="IPR055629">
    <property type="entry name" value="DUF7205"/>
</dbReference>
<name>A0A9E7MHP4_9CAUD</name>
<evidence type="ECO:0000313" key="1">
    <source>
        <dbReference type="EMBL" id="USL85065.1"/>
    </source>
</evidence>
<keyword evidence="2" id="KW-1185">Reference proteome</keyword>
<dbReference type="Pfam" id="PF23835">
    <property type="entry name" value="DUF7205"/>
    <property type="match status" value="1"/>
</dbReference>
<organism evidence="1 2">
    <name type="scientific">Arthrobacter phage SWEP2</name>
    <dbReference type="NCBI Taxonomy" id="2945958"/>
    <lineage>
        <taxon>Viruses</taxon>
        <taxon>Duplodnaviria</taxon>
        <taxon>Heunggongvirae</taxon>
        <taxon>Uroviricota</taxon>
        <taxon>Caudoviricetes</taxon>
        <taxon>Casidaviridae</taxon>
        <taxon>Swepdovirus</taxon>
        <taxon>Swepdovirus SWEP2</taxon>
    </lineage>
</organism>
<reference evidence="1" key="1">
    <citation type="submission" date="2022-05" db="EMBL/GenBank/DDBJ databases">
        <authorList>
            <person name="Ruan C."/>
        </authorList>
    </citation>
    <scope>NUCLEOTIDE SEQUENCE</scope>
</reference>
<dbReference type="Proteomes" id="UP001057418">
    <property type="component" value="Segment"/>
</dbReference>
<dbReference type="EMBL" id="ON528933">
    <property type="protein sequence ID" value="USL85065.1"/>
    <property type="molecule type" value="Genomic_DNA"/>
</dbReference>
<proteinExistence type="predicted"/>